<evidence type="ECO:0000313" key="2">
    <source>
        <dbReference type="Proteomes" id="UP000324222"/>
    </source>
</evidence>
<evidence type="ECO:0000313" key="1">
    <source>
        <dbReference type="EMBL" id="MPC23056.1"/>
    </source>
</evidence>
<gene>
    <name evidence="1" type="ORF">E2C01_016093</name>
</gene>
<dbReference type="EMBL" id="VSRR010001161">
    <property type="protein sequence ID" value="MPC23056.1"/>
    <property type="molecule type" value="Genomic_DNA"/>
</dbReference>
<protein>
    <submittedName>
        <fullName evidence="1">Uncharacterized protein</fullName>
    </submittedName>
</protein>
<proteinExistence type="predicted"/>
<reference evidence="1 2" key="1">
    <citation type="submission" date="2019-05" db="EMBL/GenBank/DDBJ databases">
        <title>Another draft genome of Portunus trituberculatus and its Hox gene families provides insights of decapod evolution.</title>
        <authorList>
            <person name="Jeong J.-H."/>
            <person name="Song I."/>
            <person name="Kim S."/>
            <person name="Choi T."/>
            <person name="Kim D."/>
            <person name="Ryu S."/>
            <person name="Kim W."/>
        </authorList>
    </citation>
    <scope>NUCLEOTIDE SEQUENCE [LARGE SCALE GENOMIC DNA]</scope>
    <source>
        <tissue evidence="1">Muscle</tissue>
    </source>
</reference>
<keyword evidence="2" id="KW-1185">Reference proteome</keyword>
<comment type="caution">
    <text evidence="1">The sequence shown here is derived from an EMBL/GenBank/DDBJ whole genome shotgun (WGS) entry which is preliminary data.</text>
</comment>
<dbReference type="Proteomes" id="UP000324222">
    <property type="component" value="Unassembled WGS sequence"/>
</dbReference>
<accession>A0A5B7DQ60</accession>
<name>A0A5B7DQ60_PORTR</name>
<sequence length="77" mass="8646">MRKKDSGHQAVPSCKHSAAISCHIHHRCARYRVQADVQEVYVLHATAHAVHPQRDQLAATRPNLRVLPAATQRGRHV</sequence>
<organism evidence="1 2">
    <name type="scientific">Portunus trituberculatus</name>
    <name type="common">Swimming crab</name>
    <name type="synonym">Neptunus trituberculatus</name>
    <dbReference type="NCBI Taxonomy" id="210409"/>
    <lineage>
        <taxon>Eukaryota</taxon>
        <taxon>Metazoa</taxon>
        <taxon>Ecdysozoa</taxon>
        <taxon>Arthropoda</taxon>
        <taxon>Crustacea</taxon>
        <taxon>Multicrustacea</taxon>
        <taxon>Malacostraca</taxon>
        <taxon>Eumalacostraca</taxon>
        <taxon>Eucarida</taxon>
        <taxon>Decapoda</taxon>
        <taxon>Pleocyemata</taxon>
        <taxon>Brachyura</taxon>
        <taxon>Eubrachyura</taxon>
        <taxon>Portunoidea</taxon>
        <taxon>Portunidae</taxon>
        <taxon>Portuninae</taxon>
        <taxon>Portunus</taxon>
    </lineage>
</organism>
<dbReference type="AlphaFoldDB" id="A0A5B7DQ60"/>